<feature type="compositionally biased region" description="Low complexity" evidence="1">
    <location>
        <begin position="18"/>
        <end position="44"/>
    </location>
</feature>
<dbReference type="Proteomes" id="UP000310039">
    <property type="component" value="Unassembled WGS sequence"/>
</dbReference>
<reference evidence="2 3" key="1">
    <citation type="submission" date="2018-10" db="EMBL/GenBank/DDBJ databases">
        <title>Fifty Aureobasidium pullulans genomes reveal a recombining polyextremotolerant generalist.</title>
        <authorList>
            <person name="Gostincar C."/>
            <person name="Turk M."/>
            <person name="Zajc J."/>
            <person name="Gunde-Cimerman N."/>
        </authorList>
    </citation>
    <scope>NUCLEOTIDE SEQUENCE [LARGE SCALE GENOMIC DNA]</scope>
    <source>
        <strain evidence="2 3">EXF-3403</strain>
    </source>
</reference>
<dbReference type="EMBL" id="QZBT01000016">
    <property type="protein sequence ID" value="THZ87150.1"/>
    <property type="molecule type" value="Genomic_DNA"/>
</dbReference>
<accession>A0A4S9Y3S5</accession>
<evidence type="ECO:0000313" key="3">
    <source>
        <dbReference type="Proteomes" id="UP000310039"/>
    </source>
</evidence>
<sequence>MPPKKTPKRKASGEGNGAPSPKRAKPSPSSPTTSVSSAGSTASPDPFVDQNTENKRLNAHLTRRAGDLGIPIDPTEGADDEAHPSYYSDDSDVPMVEPVDPITNLRERCDNLVDDIEEALRAVDNINGHTMYSEIIIPKKPSRKTRNQRRRKHGKTYKLDTEVAPICILRESKEKGKKKKKKVTAPMTALALRNLAKTLSQQLVEELKKRGVQNPHDIARFKYLSKRAQEADAAEGRKPAKQRLEKVVDEVTKGGFKYPGKQKQFRFLTKKVKEEELEEIKRVKARERALDQQWNNHGLSLRQLLNLLKSQGSRCVNPTRKELEEKCRKYGLSTQGELWDLDRSILMYEIARGRRLPGLPGETRAALDSIISLLGEVEVPESETVETAAGTGDGEKDDDDAGGPFENLALRAKDKGKGKETGTGTGTDGKGAKKGGTGKGAKGKPAAPRNTRATRGNNARRVFNAEELEMAEQRRLTMTTGGQTQTFGQTNVSGAGNRCFWHAVQRLWLGRERDVTSGPLSEQYPVHARVEELWDAVMRPPENVTNPARQTRLALYQTLQNDSRQNTHGSLETRIRNLEMGDEDMAQLVADALDVEIFMYRPIWSDAGRVTDWYRIVRGQPQTEDRQLHLANYSEALHWTALTVVGNFVLPPLGPENRQPSFTQPPNTPPINRLRAGDTGNQDLRPASRRESPENGHVADLSEEMITEEDAEDEDEDGTDSKDGKGGGGGGGEDEFWFDM</sequence>
<feature type="region of interest" description="Disordered" evidence="1">
    <location>
        <begin position="1"/>
        <end position="95"/>
    </location>
</feature>
<feature type="region of interest" description="Disordered" evidence="1">
    <location>
        <begin position="655"/>
        <end position="740"/>
    </location>
</feature>
<feature type="compositionally biased region" description="Acidic residues" evidence="1">
    <location>
        <begin position="701"/>
        <end position="718"/>
    </location>
</feature>
<feature type="region of interest" description="Disordered" evidence="1">
    <location>
        <begin position="378"/>
        <end position="460"/>
    </location>
</feature>
<proteinExistence type="predicted"/>
<feature type="compositionally biased region" description="Basic residues" evidence="1">
    <location>
        <begin position="1"/>
        <end position="10"/>
    </location>
</feature>
<evidence type="ECO:0008006" key="4">
    <source>
        <dbReference type="Google" id="ProtNLM"/>
    </source>
</evidence>
<feature type="compositionally biased region" description="Low complexity" evidence="1">
    <location>
        <begin position="443"/>
        <end position="460"/>
    </location>
</feature>
<protein>
    <recommendedName>
        <fullName evidence="4">OTU domain-containing protein</fullName>
    </recommendedName>
</protein>
<name>A0A4S9Y3S5_AURPU</name>
<feature type="non-terminal residue" evidence="2">
    <location>
        <position position="740"/>
    </location>
</feature>
<evidence type="ECO:0000313" key="2">
    <source>
        <dbReference type="EMBL" id="THZ87150.1"/>
    </source>
</evidence>
<dbReference type="AlphaFoldDB" id="A0A4S9Y3S5"/>
<evidence type="ECO:0000256" key="1">
    <source>
        <dbReference type="SAM" id="MobiDB-lite"/>
    </source>
</evidence>
<comment type="caution">
    <text evidence="2">The sequence shown here is derived from an EMBL/GenBank/DDBJ whole genome shotgun (WGS) entry which is preliminary data.</text>
</comment>
<gene>
    <name evidence="2" type="ORF">D6C84_01871</name>
</gene>
<feature type="compositionally biased region" description="Basic and acidic residues" evidence="1">
    <location>
        <begin position="411"/>
        <end position="420"/>
    </location>
</feature>
<feature type="compositionally biased region" description="Gly residues" evidence="1">
    <location>
        <begin position="421"/>
        <end position="440"/>
    </location>
</feature>
<organism evidence="2 3">
    <name type="scientific">Aureobasidium pullulans</name>
    <name type="common">Black yeast</name>
    <name type="synonym">Pullularia pullulans</name>
    <dbReference type="NCBI Taxonomy" id="5580"/>
    <lineage>
        <taxon>Eukaryota</taxon>
        <taxon>Fungi</taxon>
        <taxon>Dikarya</taxon>
        <taxon>Ascomycota</taxon>
        <taxon>Pezizomycotina</taxon>
        <taxon>Dothideomycetes</taxon>
        <taxon>Dothideomycetidae</taxon>
        <taxon>Dothideales</taxon>
        <taxon>Saccotheciaceae</taxon>
        <taxon>Aureobasidium</taxon>
    </lineage>
</organism>